<organism evidence="1 2">
    <name type="scientific">Escherichia phage C130_2</name>
    <dbReference type="NCBI Taxonomy" id="2234093"/>
    <lineage>
        <taxon>Viruses</taxon>
        <taxon>Duplodnaviria</taxon>
        <taxon>Heunggongvirae</taxon>
        <taxon>Uroviricota</taxon>
        <taxon>Caudoviricetes</taxon>
        <taxon>Hungariovirus</taxon>
        <taxon>Hungariovirus C1302</taxon>
    </lineage>
</organism>
<sequence length="145" mass="15729">MTKAIDCAICGGVKTAYLTTGKVMYPHRPDLEHILAYRCACGASVGCHPRSDRPLGNTADAKTKKARNRAHAAFDPIWRNGYKKRAVAYAWLAKQLGIEKVDCHIALFDADMCAQVVRHAEAFLNAIQTGQPARGMASGEASRNG</sequence>
<protein>
    <submittedName>
        <fullName evidence="1">Uncharacterized protein</fullName>
    </submittedName>
</protein>
<gene>
    <name evidence="1" type="ORF">1302_0053</name>
</gene>
<accession>A0A384ZRU7</accession>
<name>A0A384ZRU7_9CAUD</name>
<dbReference type="Pfam" id="PF11672">
    <property type="entry name" value="DUF3268"/>
    <property type="match status" value="1"/>
</dbReference>
<dbReference type="InterPro" id="IPR021686">
    <property type="entry name" value="DUF3268"/>
</dbReference>
<proteinExistence type="predicted"/>
<evidence type="ECO:0000313" key="1">
    <source>
        <dbReference type="EMBL" id="AXC34362.1"/>
    </source>
</evidence>
<keyword evidence="2" id="KW-1185">Reference proteome</keyword>
<reference evidence="1 2" key="1">
    <citation type="journal article" date="2018" name="Arch. Virol.">
        <title>Complete genome sequence of C130_2, a novel myovirus infecting pathogenic Escherichia coli and Shigella strains.</title>
        <authorList>
            <person name="Svab D."/>
            <person name="Falgenhauer L."/>
            <person name="Rohde M."/>
            <person name="Chakraborty T."/>
            <person name="Toth I."/>
        </authorList>
    </citation>
    <scope>NUCLEOTIDE SEQUENCE [LARGE SCALE GENOMIC DNA]</scope>
</reference>
<evidence type="ECO:0000313" key="2">
    <source>
        <dbReference type="Proteomes" id="UP000266204"/>
    </source>
</evidence>
<dbReference type="EMBL" id="MH363708">
    <property type="protein sequence ID" value="AXC34362.1"/>
    <property type="molecule type" value="Genomic_DNA"/>
</dbReference>
<dbReference type="Proteomes" id="UP000266204">
    <property type="component" value="Segment"/>
</dbReference>